<accession>A0AA37RWN5</accession>
<sequence length="197" mass="21164">MANAFHNRLVGTIVVVSLGVIFLPDMLDGKKQVKEDNFATIPLRPDYQHVEVPEGAFEPVAITAGSDTDPIADEKAVVEEVQRQANAQASATNEPSAQTKPNPPQSKPQETKPAALAYAVQVGSFSKAENVNALVAALRKEGLKAYTVPSKVVDGRLTKVMVGPNVSRAKLEKQQALIKKVAKVNSVIVRYDPLANQ</sequence>
<dbReference type="GO" id="GO:0032506">
    <property type="term" value="P:cytokinetic process"/>
    <property type="evidence" value="ECO:0007669"/>
    <property type="project" value="TreeGrafter"/>
</dbReference>
<comment type="caution">
    <text evidence="3">The sequence shown here is derived from an EMBL/GenBank/DDBJ whole genome shotgun (WGS) entry which is preliminary data.</text>
</comment>
<feature type="compositionally biased region" description="Polar residues" evidence="1">
    <location>
        <begin position="83"/>
        <end position="100"/>
    </location>
</feature>
<protein>
    <submittedName>
        <fullName evidence="3">Cell division protein DedD</fullName>
    </submittedName>
</protein>
<reference evidence="3" key="2">
    <citation type="submission" date="2023-01" db="EMBL/GenBank/DDBJ databases">
        <title>Draft genome sequence of Paraferrimonas sedimenticola strain NBRC 101628.</title>
        <authorList>
            <person name="Sun Q."/>
            <person name="Mori K."/>
        </authorList>
    </citation>
    <scope>NUCLEOTIDE SEQUENCE</scope>
    <source>
        <strain evidence="3">NBRC 101628</strain>
    </source>
</reference>
<evidence type="ECO:0000313" key="3">
    <source>
        <dbReference type="EMBL" id="GLP96573.1"/>
    </source>
</evidence>
<keyword evidence="3" id="KW-0132">Cell division</keyword>
<dbReference type="InterPro" id="IPR036680">
    <property type="entry name" value="SPOR-like_sf"/>
</dbReference>
<keyword evidence="4" id="KW-1185">Reference proteome</keyword>
<gene>
    <name evidence="3" type="primary">dedD</name>
    <name evidence="3" type="ORF">GCM10007895_18790</name>
</gene>
<dbReference type="GO" id="GO:0030428">
    <property type="term" value="C:cell septum"/>
    <property type="evidence" value="ECO:0007669"/>
    <property type="project" value="TreeGrafter"/>
</dbReference>
<feature type="region of interest" description="Disordered" evidence="1">
    <location>
        <begin position="82"/>
        <end position="112"/>
    </location>
</feature>
<dbReference type="PROSITE" id="PS51724">
    <property type="entry name" value="SPOR"/>
    <property type="match status" value="1"/>
</dbReference>
<dbReference type="InterPro" id="IPR052521">
    <property type="entry name" value="Cell_div_SPOR-domain"/>
</dbReference>
<evidence type="ECO:0000313" key="4">
    <source>
        <dbReference type="Proteomes" id="UP001161422"/>
    </source>
</evidence>
<dbReference type="InterPro" id="IPR007730">
    <property type="entry name" value="SPOR-like_dom"/>
</dbReference>
<dbReference type="Proteomes" id="UP001161422">
    <property type="component" value="Unassembled WGS sequence"/>
</dbReference>
<keyword evidence="3" id="KW-0131">Cell cycle</keyword>
<proteinExistence type="predicted"/>
<dbReference type="Gene3D" id="3.30.70.1070">
    <property type="entry name" value="Sporulation related repeat"/>
    <property type="match status" value="1"/>
</dbReference>
<dbReference type="AlphaFoldDB" id="A0AA37RWN5"/>
<feature type="domain" description="SPOR" evidence="2">
    <location>
        <begin position="112"/>
        <end position="191"/>
    </location>
</feature>
<dbReference type="RefSeq" id="WP_095503901.1">
    <property type="nucleotide sequence ID" value="NZ_BSNC01000005.1"/>
</dbReference>
<organism evidence="3 4">
    <name type="scientific">Paraferrimonas sedimenticola</name>
    <dbReference type="NCBI Taxonomy" id="375674"/>
    <lineage>
        <taxon>Bacteria</taxon>
        <taxon>Pseudomonadati</taxon>
        <taxon>Pseudomonadota</taxon>
        <taxon>Gammaproteobacteria</taxon>
        <taxon>Alteromonadales</taxon>
        <taxon>Ferrimonadaceae</taxon>
        <taxon>Paraferrimonas</taxon>
    </lineage>
</organism>
<dbReference type="PANTHER" id="PTHR38687">
    <property type="entry name" value="CELL DIVISION PROTEIN DEDD-RELATED"/>
    <property type="match status" value="1"/>
</dbReference>
<evidence type="ECO:0000256" key="1">
    <source>
        <dbReference type="SAM" id="MobiDB-lite"/>
    </source>
</evidence>
<evidence type="ECO:0000259" key="2">
    <source>
        <dbReference type="PROSITE" id="PS51724"/>
    </source>
</evidence>
<dbReference type="GO" id="GO:0042834">
    <property type="term" value="F:peptidoglycan binding"/>
    <property type="evidence" value="ECO:0007669"/>
    <property type="project" value="InterPro"/>
</dbReference>
<dbReference type="GO" id="GO:0032153">
    <property type="term" value="C:cell division site"/>
    <property type="evidence" value="ECO:0007669"/>
    <property type="project" value="TreeGrafter"/>
</dbReference>
<name>A0AA37RWN5_9GAMM</name>
<dbReference type="Pfam" id="PF05036">
    <property type="entry name" value="SPOR"/>
    <property type="match status" value="1"/>
</dbReference>
<dbReference type="EMBL" id="BSNC01000005">
    <property type="protein sequence ID" value="GLP96573.1"/>
    <property type="molecule type" value="Genomic_DNA"/>
</dbReference>
<dbReference type="PANTHER" id="PTHR38687:SF1">
    <property type="entry name" value="CELL DIVISION PROTEIN DEDD"/>
    <property type="match status" value="1"/>
</dbReference>
<dbReference type="SUPFAM" id="SSF110997">
    <property type="entry name" value="Sporulation related repeat"/>
    <property type="match status" value="1"/>
</dbReference>
<reference evidence="3" key="1">
    <citation type="journal article" date="2014" name="Int. J. Syst. Evol. Microbiol.">
        <title>Complete genome sequence of Corynebacterium casei LMG S-19264T (=DSM 44701T), isolated from a smear-ripened cheese.</title>
        <authorList>
            <consortium name="US DOE Joint Genome Institute (JGI-PGF)"/>
            <person name="Walter F."/>
            <person name="Albersmeier A."/>
            <person name="Kalinowski J."/>
            <person name="Ruckert C."/>
        </authorList>
    </citation>
    <scope>NUCLEOTIDE SEQUENCE</scope>
    <source>
        <strain evidence="3">NBRC 101628</strain>
    </source>
</reference>